<sequence length="99" mass="11453">MLKEFIKTLVATEVVFPGVLPRGLGHEFSSSEIDAIYFGLKFIIPKAHPFQNRDMIDAFEQIDDPTMEIHWFLSDYWQTIVAILTSYPDLADDYLSHMN</sequence>
<protein>
    <submittedName>
        <fullName evidence="1">Uncharacterized protein</fullName>
    </submittedName>
</protein>
<comment type="caution">
    <text evidence="1">The sequence shown here is derived from an EMBL/GenBank/DDBJ whole genome shotgun (WGS) entry which is preliminary data.</text>
</comment>
<reference evidence="1 2" key="1">
    <citation type="submission" date="2019-12" db="EMBL/GenBank/DDBJ databases">
        <title>Spirosoma sp. HMF4905 genome sequencing and assembly.</title>
        <authorList>
            <person name="Kang H."/>
            <person name="Cha I."/>
            <person name="Kim H."/>
            <person name="Joh K."/>
        </authorList>
    </citation>
    <scope>NUCLEOTIDE SEQUENCE [LARGE SCALE GENOMIC DNA]</scope>
    <source>
        <strain evidence="1 2">HMF4905</strain>
    </source>
</reference>
<dbReference type="Proteomes" id="UP000436006">
    <property type="component" value="Unassembled WGS sequence"/>
</dbReference>
<accession>A0A7K1SFK5</accession>
<dbReference type="EMBL" id="WPIN01000007">
    <property type="protein sequence ID" value="MVM32488.1"/>
    <property type="molecule type" value="Genomic_DNA"/>
</dbReference>
<organism evidence="1 2">
    <name type="scientific">Spirosoma arboris</name>
    <dbReference type="NCBI Taxonomy" id="2682092"/>
    <lineage>
        <taxon>Bacteria</taxon>
        <taxon>Pseudomonadati</taxon>
        <taxon>Bacteroidota</taxon>
        <taxon>Cytophagia</taxon>
        <taxon>Cytophagales</taxon>
        <taxon>Cytophagaceae</taxon>
        <taxon>Spirosoma</taxon>
    </lineage>
</organism>
<gene>
    <name evidence="1" type="ORF">GO755_20770</name>
</gene>
<proteinExistence type="predicted"/>
<keyword evidence="2" id="KW-1185">Reference proteome</keyword>
<evidence type="ECO:0000313" key="2">
    <source>
        <dbReference type="Proteomes" id="UP000436006"/>
    </source>
</evidence>
<name>A0A7K1SFK5_9BACT</name>
<dbReference type="AlphaFoldDB" id="A0A7K1SFK5"/>
<evidence type="ECO:0000313" key="1">
    <source>
        <dbReference type="EMBL" id="MVM32488.1"/>
    </source>
</evidence>